<keyword evidence="2" id="KW-0732">Signal</keyword>
<sequence length="140" mass="16635">MYVSLFFTVFILLFTLSALAADTPEEAQPLTSSERRSLKEKIPDRYKDRFDKMEFDDEAMEDRLSRFLNKEGNEHLKEKLARKNIRDTAASAHDELDELMNKKGNELLKEKILGDRMERKRRNKRIQDEFDNKRIPEPDL</sequence>
<feature type="region of interest" description="Disordered" evidence="1">
    <location>
        <begin position="118"/>
        <end position="140"/>
    </location>
</feature>
<evidence type="ECO:0000313" key="3">
    <source>
        <dbReference type="EMBL" id="GMH54178.1"/>
    </source>
</evidence>
<feature type="chain" id="PRO_5040766917" evidence="2">
    <location>
        <begin position="22"/>
        <end position="140"/>
    </location>
</feature>
<proteinExistence type="predicted"/>
<feature type="compositionally biased region" description="Basic and acidic residues" evidence="1">
    <location>
        <begin position="125"/>
        <end position="140"/>
    </location>
</feature>
<reference evidence="3" key="1">
    <citation type="submission" date="2022-07" db="EMBL/GenBank/DDBJ databases">
        <title>Genome analysis of Parmales, a sister group of diatoms, reveals the evolutionary specialization of diatoms from phago-mixotrophs to photoautotrophs.</title>
        <authorList>
            <person name="Ban H."/>
            <person name="Sato S."/>
            <person name="Yoshikawa S."/>
            <person name="Kazumasa Y."/>
            <person name="Nakamura Y."/>
            <person name="Ichinomiya M."/>
            <person name="Saitoh K."/>
            <person name="Sato N."/>
            <person name="Blanc-Mathieu R."/>
            <person name="Endo H."/>
            <person name="Kuwata A."/>
            <person name="Ogata H."/>
        </authorList>
    </citation>
    <scope>NUCLEOTIDE SEQUENCE</scope>
</reference>
<dbReference type="EMBL" id="BRXZ01004712">
    <property type="protein sequence ID" value="GMH54178.1"/>
    <property type="molecule type" value="Genomic_DNA"/>
</dbReference>
<accession>A0A9W7DXD9</accession>
<feature type="signal peptide" evidence="2">
    <location>
        <begin position="1"/>
        <end position="21"/>
    </location>
</feature>
<evidence type="ECO:0000313" key="4">
    <source>
        <dbReference type="Proteomes" id="UP001165082"/>
    </source>
</evidence>
<keyword evidence="4" id="KW-1185">Reference proteome</keyword>
<name>A0A9W7DXD9_9STRA</name>
<evidence type="ECO:0000256" key="2">
    <source>
        <dbReference type="SAM" id="SignalP"/>
    </source>
</evidence>
<gene>
    <name evidence="3" type="ORF">TrRE_jg9633</name>
</gene>
<dbReference type="AlphaFoldDB" id="A0A9W7DXD9"/>
<evidence type="ECO:0000256" key="1">
    <source>
        <dbReference type="SAM" id="MobiDB-lite"/>
    </source>
</evidence>
<protein>
    <submittedName>
        <fullName evidence="3">Uncharacterized protein</fullName>
    </submittedName>
</protein>
<organism evidence="3 4">
    <name type="scientific">Triparma retinervis</name>
    <dbReference type="NCBI Taxonomy" id="2557542"/>
    <lineage>
        <taxon>Eukaryota</taxon>
        <taxon>Sar</taxon>
        <taxon>Stramenopiles</taxon>
        <taxon>Ochrophyta</taxon>
        <taxon>Bolidophyceae</taxon>
        <taxon>Parmales</taxon>
        <taxon>Triparmaceae</taxon>
        <taxon>Triparma</taxon>
    </lineage>
</organism>
<comment type="caution">
    <text evidence="3">The sequence shown here is derived from an EMBL/GenBank/DDBJ whole genome shotgun (WGS) entry which is preliminary data.</text>
</comment>
<dbReference type="Proteomes" id="UP001165082">
    <property type="component" value="Unassembled WGS sequence"/>
</dbReference>